<evidence type="ECO:0000313" key="9">
    <source>
        <dbReference type="Proteomes" id="UP001189122"/>
    </source>
</evidence>
<comment type="subcellular location">
    <subcellularLocation>
        <location evidence="1 7">Membrane</location>
        <topology evidence="1 7">Multi-pass membrane protein</topology>
    </subcellularLocation>
</comment>
<sequence length="472" mass="52096">MGDDNIREPLVRPPPPDSSLVRRMYAGHFLARWGARMWEFSVGLYMISIWPDSLLFTAIYGVVESASMALFGSLIGKWVDRLSYAQVLRLWLLTQNMSFMVAGLAVATLLIDQNELQRGSPMFMFLVVLTNISGAIGVLSTLAGTILVEREWVVVISAGQPPQALTKLNSVIRRIDLSCNLLAPVFSGFIISFISLRASAVSLALWNTVAVWLQYWLLNSVYNGIPALCESSQRRAAKLISVDRLEEEGIVEAPSPSLRSRALDWLYGFLLFDAWAVYLKQEVVLPGIALALLYFTVLGFGTMMTAALKWQGVPAYVIAMGRGVSAVIGITATLVYPVAHSWVLTLRTGLWSIWAQSTPFVMDAHGGVAASRLGLWMFDLAVMQQMQDLVPESDRLIVGGVQNSLQSILDLMAYVMGIIISHPQAELRAAGGSVLCVGVVGRHLYTIYIYRVRKHLFHFDKLCSNICLPGHL</sequence>
<dbReference type="AlphaFoldDB" id="A0A7I8JIA7"/>
<comment type="caution">
    <text evidence="7">Lacks conserved residue(s) required for the propagation of feature annotation.</text>
</comment>
<dbReference type="EMBL" id="LR743599">
    <property type="protein sequence ID" value="CAA2630040.1"/>
    <property type="molecule type" value="Genomic_DNA"/>
</dbReference>
<feature type="transmembrane region" description="Helical" evidence="7">
    <location>
        <begin position="87"/>
        <end position="111"/>
    </location>
</feature>
<evidence type="ECO:0000256" key="2">
    <source>
        <dbReference type="ARBA" id="ARBA00006279"/>
    </source>
</evidence>
<keyword evidence="4 7" id="KW-0812">Transmembrane</keyword>
<dbReference type="InterPro" id="IPR009716">
    <property type="entry name" value="Ferroportin-1"/>
</dbReference>
<dbReference type="InterPro" id="IPR036259">
    <property type="entry name" value="MFS_trans_sf"/>
</dbReference>
<evidence type="ECO:0000313" key="8">
    <source>
        <dbReference type="EMBL" id="CAA2630040.1"/>
    </source>
</evidence>
<evidence type="ECO:0000256" key="6">
    <source>
        <dbReference type="ARBA" id="ARBA00023136"/>
    </source>
</evidence>
<gene>
    <name evidence="8" type="ORF">SI7747_12015678</name>
</gene>
<comment type="similarity">
    <text evidence="2 7">Belongs to the ferroportin (FP) (TC 2.A.100) family. SLC40A subfamily.</text>
</comment>
<protein>
    <recommendedName>
        <fullName evidence="7">Solute carrier family 40 member</fullName>
    </recommendedName>
</protein>
<proteinExistence type="inferred from homology"/>
<keyword evidence="3 7" id="KW-0813">Transport</keyword>
<dbReference type="GO" id="GO:0016020">
    <property type="term" value="C:membrane"/>
    <property type="evidence" value="ECO:0007669"/>
    <property type="project" value="UniProtKB-SubCell"/>
</dbReference>
<feature type="transmembrane region" description="Helical" evidence="7">
    <location>
        <begin position="54"/>
        <end position="75"/>
    </location>
</feature>
<keyword evidence="9" id="KW-1185">Reference proteome</keyword>
<keyword evidence="5 7" id="KW-1133">Transmembrane helix</keyword>
<evidence type="ECO:0000256" key="4">
    <source>
        <dbReference type="ARBA" id="ARBA00022692"/>
    </source>
</evidence>
<feature type="transmembrane region" description="Helical" evidence="7">
    <location>
        <begin position="123"/>
        <end position="148"/>
    </location>
</feature>
<dbReference type="GO" id="GO:0005381">
    <property type="term" value="F:iron ion transmembrane transporter activity"/>
    <property type="evidence" value="ECO:0007669"/>
    <property type="project" value="UniProtKB-UniRule"/>
</dbReference>
<evidence type="ECO:0000256" key="5">
    <source>
        <dbReference type="ARBA" id="ARBA00022989"/>
    </source>
</evidence>
<feature type="transmembrane region" description="Helical" evidence="7">
    <location>
        <begin position="284"/>
        <end position="308"/>
    </location>
</feature>
<feature type="transmembrane region" description="Helical" evidence="7">
    <location>
        <begin position="177"/>
        <end position="198"/>
    </location>
</feature>
<name>A0A7I8JIA7_SPIIN</name>
<keyword evidence="7" id="KW-0406">Ion transport</keyword>
<keyword evidence="6 7" id="KW-0472">Membrane</keyword>
<feature type="transmembrane region" description="Helical" evidence="7">
    <location>
        <begin position="315"/>
        <end position="339"/>
    </location>
</feature>
<dbReference type="SUPFAM" id="SSF103473">
    <property type="entry name" value="MFS general substrate transporter"/>
    <property type="match status" value="1"/>
</dbReference>
<organism evidence="8">
    <name type="scientific">Spirodela intermedia</name>
    <name type="common">Intermediate duckweed</name>
    <dbReference type="NCBI Taxonomy" id="51605"/>
    <lineage>
        <taxon>Eukaryota</taxon>
        <taxon>Viridiplantae</taxon>
        <taxon>Streptophyta</taxon>
        <taxon>Embryophyta</taxon>
        <taxon>Tracheophyta</taxon>
        <taxon>Spermatophyta</taxon>
        <taxon>Magnoliopsida</taxon>
        <taxon>Liliopsida</taxon>
        <taxon>Araceae</taxon>
        <taxon>Lemnoideae</taxon>
        <taxon>Spirodela</taxon>
    </lineage>
</organism>
<dbReference type="Proteomes" id="UP001189122">
    <property type="component" value="Unassembled WGS sequence"/>
</dbReference>
<feature type="transmembrane region" description="Helical" evidence="7">
    <location>
        <begin position="204"/>
        <end position="225"/>
    </location>
</feature>
<dbReference type="CDD" id="cd17480">
    <property type="entry name" value="MFS_SLC40A1_like"/>
    <property type="match status" value="1"/>
</dbReference>
<dbReference type="PANTHER" id="PTHR11660">
    <property type="entry name" value="SOLUTE CARRIER FAMILY 40 MEMBER"/>
    <property type="match status" value="1"/>
</dbReference>
<dbReference type="PANTHER" id="PTHR11660:SF57">
    <property type="entry name" value="SOLUTE CARRIER FAMILY 40 MEMBER"/>
    <property type="match status" value="1"/>
</dbReference>
<reference evidence="8 9" key="1">
    <citation type="submission" date="2019-12" db="EMBL/GenBank/DDBJ databases">
        <authorList>
            <person name="Scholz U."/>
            <person name="Mascher M."/>
            <person name="Fiebig A."/>
        </authorList>
    </citation>
    <scope>NUCLEOTIDE SEQUENCE</scope>
</reference>
<accession>A0A7I8JIA7</accession>
<dbReference type="EMBL" id="CACRZD030000012">
    <property type="protein sequence ID" value="CAA6669283.1"/>
    <property type="molecule type" value="Genomic_DNA"/>
</dbReference>
<evidence type="ECO:0000256" key="7">
    <source>
        <dbReference type="RuleBase" id="RU365065"/>
    </source>
</evidence>
<comment type="function">
    <text evidence="7">May be involved in iron transport and iron homeostasis.</text>
</comment>
<evidence type="ECO:0000256" key="3">
    <source>
        <dbReference type="ARBA" id="ARBA00022448"/>
    </source>
</evidence>
<dbReference type="Pfam" id="PF06963">
    <property type="entry name" value="FPN1"/>
    <property type="match status" value="1"/>
</dbReference>
<evidence type="ECO:0000256" key="1">
    <source>
        <dbReference type="ARBA" id="ARBA00004141"/>
    </source>
</evidence>